<accession>A0A6A0HC02</accession>
<dbReference type="GO" id="GO:0007165">
    <property type="term" value="P:signal transduction"/>
    <property type="evidence" value="ECO:0007669"/>
    <property type="project" value="TreeGrafter"/>
</dbReference>
<dbReference type="SMART" id="SM01010">
    <property type="entry name" value="AMPKBI"/>
    <property type="match status" value="1"/>
</dbReference>
<dbReference type="PANTHER" id="PTHR10343:SF84">
    <property type="entry name" value="5'-AMP-ACTIVATED PROTEIN KINASE SUBUNIT BETA-1"/>
    <property type="match status" value="1"/>
</dbReference>
<dbReference type="InterPro" id="IPR006828">
    <property type="entry name" value="ASC_dom"/>
</dbReference>
<organism evidence="6">
    <name type="scientific">Hyalella azteca</name>
    <name type="common">Amphipod</name>
    <dbReference type="NCBI Taxonomy" id="294128"/>
    <lineage>
        <taxon>Eukaryota</taxon>
        <taxon>Metazoa</taxon>
        <taxon>Ecdysozoa</taxon>
        <taxon>Arthropoda</taxon>
        <taxon>Crustacea</taxon>
        <taxon>Multicrustacea</taxon>
        <taxon>Malacostraca</taxon>
        <taxon>Eumalacostraca</taxon>
        <taxon>Peracarida</taxon>
        <taxon>Amphipoda</taxon>
        <taxon>Senticaudata</taxon>
        <taxon>Talitrida</taxon>
        <taxon>Talitroidea</taxon>
        <taxon>Hyalellidae</taxon>
        <taxon>Hyalella</taxon>
    </lineage>
</organism>
<feature type="compositionally biased region" description="Basic and acidic residues" evidence="4">
    <location>
        <begin position="54"/>
        <end position="69"/>
    </location>
</feature>
<evidence type="ECO:0000259" key="5">
    <source>
        <dbReference type="SMART" id="SM01010"/>
    </source>
</evidence>
<dbReference type="Gene3D" id="6.20.250.60">
    <property type="match status" value="1"/>
</dbReference>
<feature type="domain" description="Association with the SNF1 complex (ASC)" evidence="5">
    <location>
        <begin position="206"/>
        <end position="296"/>
    </location>
</feature>
<feature type="compositionally biased region" description="Basic and acidic residues" evidence="4">
    <location>
        <begin position="8"/>
        <end position="28"/>
    </location>
</feature>
<name>A0A6A0HC02_HYAAZ</name>
<dbReference type="Pfam" id="PF16561">
    <property type="entry name" value="AMPK1_CBM"/>
    <property type="match status" value="1"/>
</dbReference>
<dbReference type="InterPro" id="IPR050827">
    <property type="entry name" value="CRP1_MDG1_kinase"/>
</dbReference>
<dbReference type="OrthoDB" id="531008at2759"/>
<evidence type="ECO:0000256" key="2">
    <source>
        <dbReference type="ARBA" id="ARBA00025180"/>
    </source>
</evidence>
<evidence type="ECO:0000256" key="1">
    <source>
        <dbReference type="ARBA" id="ARBA00010926"/>
    </source>
</evidence>
<reference evidence="6" key="1">
    <citation type="submission" date="2014-08" db="EMBL/GenBank/DDBJ databases">
        <authorList>
            <person name="Murali S."/>
            <person name="Richards S."/>
            <person name="Bandaranaike D."/>
            <person name="Bellair M."/>
            <person name="Blankenburg K."/>
            <person name="Chao H."/>
            <person name="Dinh H."/>
            <person name="Doddapaneni H."/>
            <person name="Dugan-Rocha S."/>
            <person name="Elkadiri S."/>
            <person name="Gnanaolivu R."/>
            <person name="Hughes D."/>
            <person name="Lee S."/>
            <person name="Li M."/>
            <person name="Ming W."/>
            <person name="Munidasa M."/>
            <person name="Muniz J."/>
            <person name="Nguyen L."/>
            <person name="Osuji N."/>
            <person name="Pu L.-L."/>
            <person name="Puazo M."/>
            <person name="Skinner E."/>
            <person name="Qu C."/>
            <person name="Quiroz J."/>
            <person name="Raj R."/>
            <person name="Weissenberger G."/>
            <person name="Xin Y."/>
            <person name="Zou X."/>
            <person name="Han Y."/>
            <person name="Worley K."/>
            <person name="Muzny D."/>
            <person name="Gibbs R."/>
        </authorList>
    </citation>
    <scope>NUCLEOTIDE SEQUENCE</scope>
    <source>
        <strain evidence="6">HAZT.00-mixed</strain>
        <tissue evidence="6">Whole organism</tissue>
    </source>
</reference>
<dbReference type="GO" id="GO:0019901">
    <property type="term" value="F:protein kinase binding"/>
    <property type="evidence" value="ECO:0007669"/>
    <property type="project" value="TreeGrafter"/>
</dbReference>
<dbReference type="GO" id="GO:0005737">
    <property type="term" value="C:cytoplasm"/>
    <property type="evidence" value="ECO:0007669"/>
    <property type="project" value="TreeGrafter"/>
</dbReference>
<dbReference type="GO" id="GO:0031588">
    <property type="term" value="C:nucleotide-activated protein kinase complex"/>
    <property type="evidence" value="ECO:0007669"/>
    <property type="project" value="TreeGrafter"/>
</dbReference>
<dbReference type="Gene3D" id="2.60.40.10">
    <property type="entry name" value="Immunoglobulins"/>
    <property type="match status" value="1"/>
</dbReference>
<dbReference type="InterPro" id="IPR013783">
    <property type="entry name" value="Ig-like_fold"/>
</dbReference>
<feature type="region of interest" description="Disordered" evidence="4">
    <location>
        <begin position="1"/>
        <end position="75"/>
    </location>
</feature>
<sequence>MGNHHSSHGGERRPREYGQTHATPRLDEPPISIDSKPAREGRLKSQASEDEGEPVFKDLKSPDPKDQPPRFRAMGHNKKMLPCVIKWPGGGQNVSLSGAFNNWQKLPMVKSEKDFVAIVDLPEGKFEYKFEVDGEWKTNPNEEKVVSSDGIENNVISINNADFEELENSLLKDPNDLNQPDPFEFNTNQQAKQEGELVNSATLMHSYDDNDGYAQTVPEYKPTDKVKDPPVLPPHLLQVILNKDTPVSCEPTLLPEPNHVIVNHMYALSIRDGMMVLSTTHRYKKKSVTTLIYRPL</sequence>
<comment type="similarity">
    <text evidence="1">Belongs to the 5'-AMP-activated protein kinase beta subunit family.</text>
</comment>
<dbReference type="EMBL" id="JQDR03003603">
    <property type="protein sequence ID" value="KAA0202437.1"/>
    <property type="molecule type" value="Genomic_DNA"/>
</dbReference>
<dbReference type="SUPFAM" id="SSF81296">
    <property type="entry name" value="E set domains"/>
    <property type="match status" value="1"/>
</dbReference>
<evidence type="ECO:0000256" key="3">
    <source>
        <dbReference type="ARBA" id="ARBA00040010"/>
    </source>
</evidence>
<gene>
    <name evidence="6" type="ORF">HAZT_HAZT001400</name>
</gene>
<evidence type="ECO:0000256" key="4">
    <source>
        <dbReference type="SAM" id="MobiDB-lite"/>
    </source>
</evidence>
<dbReference type="InterPro" id="IPR037256">
    <property type="entry name" value="ASC_dom_sf"/>
</dbReference>
<dbReference type="InterPro" id="IPR014756">
    <property type="entry name" value="Ig_E-set"/>
</dbReference>
<dbReference type="AlphaFoldDB" id="A0A6A0HC02"/>
<reference evidence="6" key="2">
    <citation type="journal article" date="2018" name="Environ. Sci. Technol.">
        <title>The Toxicogenome of Hyalella azteca: A Model for Sediment Ecotoxicology and Evolutionary Toxicology.</title>
        <authorList>
            <person name="Poynton H.C."/>
            <person name="Hasenbein S."/>
            <person name="Benoit J.B."/>
            <person name="Sepulveda M.S."/>
            <person name="Poelchau M.F."/>
            <person name="Hughes D.S.T."/>
            <person name="Murali S.C."/>
            <person name="Chen S."/>
            <person name="Glastad K.M."/>
            <person name="Goodisman M.A.D."/>
            <person name="Werren J.H."/>
            <person name="Vineis J.H."/>
            <person name="Bowen J.L."/>
            <person name="Friedrich M."/>
            <person name="Jones J."/>
            <person name="Robertson H.M."/>
            <person name="Feyereisen R."/>
            <person name="Mechler-Hickson A."/>
            <person name="Mathers N."/>
            <person name="Lee C.E."/>
            <person name="Colbourne J.K."/>
            <person name="Biales A."/>
            <person name="Johnston J.S."/>
            <person name="Wellborn G.A."/>
            <person name="Rosendale A.J."/>
            <person name="Cridge A.G."/>
            <person name="Munoz-Torres M.C."/>
            <person name="Bain P.A."/>
            <person name="Manny A.R."/>
            <person name="Major K.M."/>
            <person name="Lambert F.N."/>
            <person name="Vulpe C.D."/>
            <person name="Tuck P."/>
            <person name="Blalock B.J."/>
            <person name="Lin Y.Y."/>
            <person name="Smith M.E."/>
            <person name="Ochoa-Acuna H."/>
            <person name="Chen M.M."/>
            <person name="Childers C.P."/>
            <person name="Qu J."/>
            <person name="Dugan S."/>
            <person name="Lee S.L."/>
            <person name="Chao H."/>
            <person name="Dinh H."/>
            <person name="Han Y."/>
            <person name="Doddapaneni H."/>
            <person name="Worley K.C."/>
            <person name="Muzny D.M."/>
            <person name="Gibbs R.A."/>
            <person name="Richards S."/>
        </authorList>
    </citation>
    <scope>NUCLEOTIDE SEQUENCE</scope>
    <source>
        <strain evidence="6">HAZT.00-mixed</strain>
        <tissue evidence="6">Whole organism</tissue>
    </source>
</reference>
<dbReference type="Proteomes" id="UP000711488">
    <property type="component" value="Unassembled WGS sequence"/>
</dbReference>
<evidence type="ECO:0000313" key="6">
    <source>
        <dbReference type="EMBL" id="KAA0202437.1"/>
    </source>
</evidence>
<dbReference type="CDD" id="cd02859">
    <property type="entry name" value="E_set_AMPKbeta_like_N"/>
    <property type="match status" value="1"/>
</dbReference>
<protein>
    <recommendedName>
        <fullName evidence="3">5'-AMP-activated protein kinase subunit beta-1</fullName>
    </recommendedName>
</protein>
<dbReference type="InterPro" id="IPR032640">
    <property type="entry name" value="AMPK1_CBM"/>
</dbReference>
<comment type="caution">
    <text evidence="6">The sequence shown here is derived from an EMBL/GenBank/DDBJ whole genome shotgun (WGS) entry which is preliminary data.</text>
</comment>
<dbReference type="Pfam" id="PF04739">
    <property type="entry name" value="AMPKBI"/>
    <property type="match status" value="1"/>
</dbReference>
<dbReference type="PANTHER" id="PTHR10343">
    <property type="entry name" value="5'-AMP-ACTIVATED PROTEIN KINASE , BETA SUBUNIT"/>
    <property type="match status" value="1"/>
</dbReference>
<dbReference type="SUPFAM" id="SSF160219">
    <property type="entry name" value="AMPKBI-like"/>
    <property type="match status" value="1"/>
</dbReference>
<dbReference type="GO" id="GO:0005634">
    <property type="term" value="C:nucleus"/>
    <property type="evidence" value="ECO:0007669"/>
    <property type="project" value="TreeGrafter"/>
</dbReference>
<reference evidence="6" key="3">
    <citation type="submission" date="2019-06" db="EMBL/GenBank/DDBJ databases">
        <authorList>
            <person name="Poynton C."/>
            <person name="Hasenbein S."/>
            <person name="Benoit J.B."/>
            <person name="Sepulveda M.S."/>
            <person name="Poelchau M.F."/>
            <person name="Murali S.C."/>
            <person name="Chen S."/>
            <person name="Glastad K.M."/>
            <person name="Werren J.H."/>
            <person name="Vineis J.H."/>
            <person name="Bowen J.L."/>
            <person name="Friedrich M."/>
            <person name="Jones J."/>
            <person name="Robertson H.M."/>
            <person name="Feyereisen R."/>
            <person name="Mechler-Hickson A."/>
            <person name="Mathers N."/>
            <person name="Lee C.E."/>
            <person name="Colbourne J.K."/>
            <person name="Biales A."/>
            <person name="Johnston J.S."/>
            <person name="Wellborn G.A."/>
            <person name="Rosendale A.J."/>
            <person name="Cridge A.G."/>
            <person name="Munoz-Torres M.C."/>
            <person name="Bain P.A."/>
            <person name="Manny A.R."/>
            <person name="Major K.M."/>
            <person name="Lambert F.N."/>
            <person name="Vulpe C.D."/>
            <person name="Tuck P."/>
            <person name="Blalock B.J."/>
            <person name="Lin Y.-Y."/>
            <person name="Smith M.E."/>
            <person name="Ochoa-Acuna H."/>
            <person name="Chen M.-J.M."/>
            <person name="Childers C.P."/>
            <person name="Qu J."/>
            <person name="Dugan S."/>
            <person name="Lee S.L."/>
            <person name="Chao H."/>
            <person name="Dinh H."/>
            <person name="Han Y."/>
            <person name="Doddapaneni H."/>
            <person name="Worley K.C."/>
            <person name="Muzny D.M."/>
            <person name="Gibbs R.A."/>
            <person name="Richards S."/>
        </authorList>
    </citation>
    <scope>NUCLEOTIDE SEQUENCE</scope>
    <source>
        <strain evidence="6">HAZT.00-mixed</strain>
        <tissue evidence="6">Whole organism</tissue>
    </source>
</reference>
<proteinExistence type="inferred from homology"/>
<comment type="function">
    <text evidence="2">Non-catalytic subunit of AMP-activated protein kinase (AMPK), an energy sensor protein kinase that plays a key role in regulating cellular energy metabolism. In response to reduction of intracellular ATP levels, AMPK activates energy-producing pathways and inhibits energy-consuming processes: inhibits protein, carbohydrate and lipid biosynthesis, as well as cell growth and proliferation. AMPK acts via direct phosphorylation of metabolic enzymes, and by longer-term effects via phosphorylation of transcription regulators. Also acts as a regulator of cellular polarity by remodeling the actin cytoskeleton; probably by indirectly activating myosin. Beta non-catalytic subunit acts as a scaffold on which the AMPK complex assembles, via its C-terminus that bridges alpha (PRKAA1 or PRKAA2) and gamma subunits (PRKAG1, PRKAG2 or PRKAG3).</text>
</comment>